<dbReference type="AlphaFoldDB" id="A0AAV2F2F7"/>
<dbReference type="Proteomes" id="UP001497516">
    <property type="component" value="Chromosome 6"/>
</dbReference>
<proteinExistence type="predicted"/>
<name>A0AAV2F2F7_9ROSI</name>
<organism evidence="1 2">
    <name type="scientific">Linum trigynum</name>
    <dbReference type="NCBI Taxonomy" id="586398"/>
    <lineage>
        <taxon>Eukaryota</taxon>
        <taxon>Viridiplantae</taxon>
        <taxon>Streptophyta</taxon>
        <taxon>Embryophyta</taxon>
        <taxon>Tracheophyta</taxon>
        <taxon>Spermatophyta</taxon>
        <taxon>Magnoliopsida</taxon>
        <taxon>eudicotyledons</taxon>
        <taxon>Gunneridae</taxon>
        <taxon>Pentapetalae</taxon>
        <taxon>rosids</taxon>
        <taxon>fabids</taxon>
        <taxon>Malpighiales</taxon>
        <taxon>Linaceae</taxon>
        <taxon>Linum</taxon>
    </lineage>
</organism>
<evidence type="ECO:0000313" key="2">
    <source>
        <dbReference type="Proteomes" id="UP001497516"/>
    </source>
</evidence>
<sequence>MPFDGSLEKFQWLLALGGDYLPHHHPEDSNSRSSLLPRLVPPGICLVAFSFLPAAVEENNKFQIPFARDYSTPESLSRPLKNKTDLLQLVALQLVALQSRKNEKT</sequence>
<dbReference type="EMBL" id="OZ034819">
    <property type="protein sequence ID" value="CAL1392173.1"/>
    <property type="molecule type" value="Genomic_DNA"/>
</dbReference>
<protein>
    <submittedName>
        <fullName evidence="1">Uncharacterized protein</fullName>
    </submittedName>
</protein>
<accession>A0AAV2F2F7</accession>
<gene>
    <name evidence="1" type="ORF">LTRI10_LOCUS32840</name>
</gene>
<evidence type="ECO:0000313" key="1">
    <source>
        <dbReference type="EMBL" id="CAL1392173.1"/>
    </source>
</evidence>
<reference evidence="1 2" key="1">
    <citation type="submission" date="2024-04" db="EMBL/GenBank/DDBJ databases">
        <authorList>
            <person name="Fracassetti M."/>
        </authorList>
    </citation>
    <scope>NUCLEOTIDE SEQUENCE [LARGE SCALE GENOMIC DNA]</scope>
</reference>
<keyword evidence="2" id="KW-1185">Reference proteome</keyword>